<dbReference type="SUPFAM" id="SSF52540">
    <property type="entry name" value="P-loop containing nucleoside triphosphate hydrolases"/>
    <property type="match status" value="1"/>
</dbReference>
<dbReference type="InterPro" id="IPR051396">
    <property type="entry name" value="Bact_Antivir_Def_Nuclease"/>
</dbReference>
<reference evidence="3 5" key="2">
    <citation type="submission" date="2017-02" db="EMBL/GenBank/DDBJ databases">
        <title>The new phylogeny of genus Mycobacterium.</title>
        <authorList>
            <person name="Tortoli E."/>
            <person name="Trovato A."/>
            <person name="Cirillo D.M."/>
        </authorList>
    </citation>
    <scope>NUCLEOTIDE SEQUENCE [LARGE SCALE GENOMIC DNA]</scope>
    <source>
        <strain evidence="3 5">DSM 45093</strain>
    </source>
</reference>
<dbReference type="Proteomes" id="UP000092668">
    <property type="component" value="Unassembled WGS sequence"/>
</dbReference>
<comment type="caution">
    <text evidence="2">The sequence shown here is derived from an EMBL/GenBank/DDBJ whole genome shotgun (WGS) entry which is preliminary data.</text>
</comment>
<dbReference type="PANTHER" id="PTHR43581:SF2">
    <property type="entry name" value="EXCINUCLEASE ATPASE SUBUNIT"/>
    <property type="match status" value="1"/>
</dbReference>
<evidence type="ECO:0000313" key="3">
    <source>
        <dbReference type="EMBL" id="ORA75019.1"/>
    </source>
</evidence>
<dbReference type="Gene3D" id="3.40.50.300">
    <property type="entry name" value="P-loop containing nucleotide triphosphate hydrolases"/>
    <property type="match status" value="2"/>
</dbReference>
<protein>
    <recommendedName>
        <fullName evidence="1">ATPase AAA-type core domain-containing protein</fullName>
    </recommendedName>
</protein>
<dbReference type="GO" id="GO:0016887">
    <property type="term" value="F:ATP hydrolysis activity"/>
    <property type="evidence" value="ECO:0007669"/>
    <property type="project" value="InterPro"/>
</dbReference>
<dbReference type="Pfam" id="PF13304">
    <property type="entry name" value="AAA_21"/>
    <property type="match status" value="1"/>
</dbReference>
<dbReference type="EMBL" id="LFOE01000084">
    <property type="protein sequence ID" value="OBY29402.1"/>
    <property type="molecule type" value="Genomic_DNA"/>
</dbReference>
<evidence type="ECO:0000313" key="4">
    <source>
        <dbReference type="Proteomes" id="UP000092668"/>
    </source>
</evidence>
<dbReference type="AlphaFoldDB" id="A0A1B8S9Q2"/>
<dbReference type="PATRIC" id="fig|354243.3.peg.4816"/>
<name>A0A1B8S9Q2_9MYCO</name>
<proteinExistence type="predicted"/>
<dbReference type="Proteomes" id="UP000192713">
    <property type="component" value="Unassembled WGS sequence"/>
</dbReference>
<dbReference type="EMBL" id="MVHU01000066">
    <property type="protein sequence ID" value="ORA75019.1"/>
    <property type="molecule type" value="Genomic_DNA"/>
</dbReference>
<sequence length="620" mass="69506">MNGTVIAMRLREVSLLWYRSVDHLEFEVGPLTVLFGKNNSGKTNVIEAIYGVLSPDDMNHYLDNHVQARGLRGPDDLLPPYGAVVVELEPGAPFDDDVINLRDADGATLDGDVPLAPLETAFVGFEQSATMTFTDPRNYFRQLRTLAAQQLDDPELDDRFRSTLKEENPRPYPLFLDWEIDDIDARIGNALIASLGSEALLELAESSPPRQTWQVRPELQERLDLFSRLATDLLPDFINGSVYAYLHVATEWGSQPSVSVTYRDHQPDRFKEQRLDEVYELGRGSARWVAVAIQIALHLLTHTDYVSRAESKDAKPFSGHILFLDEPEAHLHPSAVTSIVRWCRRMLDYGFNIIVATHHDEFLRISGPDIRHVHVTRREEPPITRARTLLTSVTPLLQDLANEVGAHPASVLSLHRGVLFVEGPLDHAVLDEYAASALDAAGVLIIPMHGTRNMEGLIDGELAPRLGLKMGVLTDATDPETMGERSNRKRTREEIWVTRLIKRCEDQGLPLPTAFGVPEDDLLFVLPADGIRQCYPDTASTFPGWLEMREECREALGMGKSDSVDWKRYADDQYGLPLTTAAGVRSVVRRLDFAGFEFPSVQRVIDQVVAWASQDSVDEY</sequence>
<dbReference type="InterPro" id="IPR003959">
    <property type="entry name" value="ATPase_AAA_core"/>
</dbReference>
<evidence type="ECO:0000313" key="5">
    <source>
        <dbReference type="Proteomes" id="UP000192713"/>
    </source>
</evidence>
<accession>A0A1B8S9Q2</accession>
<gene>
    <name evidence="2" type="ORF">ACT18_23215</name>
    <name evidence="3" type="ORF">BST28_22375</name>
</gene>
<reference evidence="2 4" key="1">
    <citation type="submission" date="2015-06" db="EMBL/GenBank/DDBJ databases">
        <title>Genome sequence of Mycobacterium kumamotonense strain Roo.</title>
        <authorList>
            <person name="Greninger A.L."/>
            <person name="Cunningham G."/>
            <person name="Miller S."/>
        </authorList>
    </citation>
    <scope>NUCLEOTIDE SEQUENCE [LARGE SCALE GENOMIC DNA]</scope>
    <source>
        <strain evidence="2 4">Roo</strain>
    </source>
</reference>
<evidence type="ECO:0000259" key="1">
    <source>
        <dbReference type="Pfam" id="PF13304"/>
    </source>
</evidence>
<dbReference type="InterPro" id="IPR027417">
    <property type="entry name" value="P-loop_NTPase"/>
</dbReference>
<keyword evidence="4" id="KW-1185">Reference proteome</keyword>
<dbReference type="CDD" id="cd00267">
    <property type="entry name" value="ABC_ATPase"/>
    <property type="match status" value="1"/>
</dbReference>
<dbReference type="STRING" id="354243.BST28_22375"/>
<evidence type="ECO:0000313" key="2">
    <source>
        <dbReference type="EMBL" id="OBY29402.1"/>
    </source>
</evidence>
<feature type="domain" description="ATPase AAA-type core" evidence="1">
    <location>
        <begin position="282"/>
        <end position="363"/>
    </location>
</feature>
<organism evidence="2 4">
    <name type="scientific">Mycolicibacter kumamotonensis</name>
    <dbReference type="NCBI Taxonomy" id="354243"/>
    <lineage>
        <taxon>Bacteria</taxon>
        <taxon>Bacillati</taxon>
        <taxon>Actinomycetota</taxon>
        <taxon>Actinomycetes</taxon>
        <taxon>Mycobacteriales</taxon>
        <taxon>Mycobacteriaceae</taxon>
        <taxon>Mycolicibacter</taxon>
    </lineage>
</organism>
<dbReference type="GO" id="GO:0005524">
    <property type="term" value="F:ATP binding"/>
    <property type="evidence" value="ECO:0007669"/>
    <property type="project" value="InterPro"/>
</dbReference>
<dbReference type="PANTHER" id="PTHR43581">
    <property type="entry name" value="ATP/GTP PHOSPHATASE"/>
    <property type="match status" value="1"/>
</dbReference>